<dbReference type="SUPFAM" id="SSF82649">
    <property type="entry name" value="SufE/NifU"/>
    <property type="match status" value="1"/>
</dbReference>
<evidence type="ECO:0000256" key="1">
    <source>
        <dbReference type="ARBA" id="ARBA00005085"/>
    </source>
</evidence>
<dbReference type="Gene3D" id="3.30.390.50">
    <property type="entry name" value="CO dehydrogenase flavoprotein, C-terminal domain"/>
    <property type="match status" value="1"/>
</dbReference>
<dbReference type="Pfam" id="PF10437">
    <property type="entry name" value="Lip_prot_lig_C"/>
    <property type="match status" value="1"/>
</dbReference>
<dbReference type="InterPro" id="IPR045864">
    <property type="entry name" value="aa-tRNA-synth_II/BPL/LPL"/>
</dbReference>
<dbReference type="PANTHER" id="PTHR12561">
    <property type="entry name" value="LIPOATE-PROTEIN LIGASE"/>
    <property type="match status" value="1"/>
</dbReference>
<dbReference type="UniPathway" id="UPA00537">
    <property type="reaction ID" value="UER00594"/>
</dbReference>
<dbReference type="EMBL" id="CU469464">
    <property type="protein sequence ID" value="CAP18395.1"/>
    <property type="molecule type" value="Genomic_DNA"/>
</dbReference>
<keyword evidence="10" id="KW-1185">Reference proteome</keyword>
<feature type="domain" description="BPL/LPL catalytic" evidence="8">
    <location>
        <begin position="29"/>
        <end position="215"/>
    </location>
</feature>
<evidence type="ECO:0000256" key="4">
    <source>
        <dbReference type="ARBA" id="ARBA00022598"/>
    </source>
</evidence>
<dbReference type="InterPro" id="IPR004143">
    <property type="entry name" value="BPL_LPL_catalytic"/>
</dbReference>
<dbReference type="NCBIfam" id="TIGR00545">
    <property type="entry name" value="lipoyltrans"/>
    <property type="match status" value="1"/>
</dbReference>
<dbReference type="InterPro" id="IPR019491">
    <property type="entry name" value="Lipoate_protein_ligase_C"/>
</dbReference>
<dbReference type="CDD" id="cd16443">
    <property type="entry name" value="LplA"/>
    <property type="match status" value="1"/>
</dbReference>
<protein>
    <recommendedName>
        <fullName evidence="3">lipoate--protein ligase</fullName>
        <ecNumber evidence="3">6.3.1.20</ecNumber>
    </recommendedName>
</protein>
<evidence type="ECO:0000313" key="10">
    <source>
        <dbReference type="Proteomes" id="UP000002020"/>
    </source>
</evidence>
<keyword evidence="4 9" id="KW-0436">Ligase</keyword>
<evidence type="ECO:0000256" key="2">
    <source>
        <dbReference type="ARBA" id="ARBA00005124"/>
    </source>
</evidence>
<dbReference type="Pfam" id="PF21948">
    <property type="entry name" value="LplA-B_cat"/>
    <property type="match status" value="1"/>
</dbReference>
<evidence type="ECO:0000313" key="9">
    <source>
        <dbReference type="EMBL" id="CAP18395.1"/>
    </source>
</evidence>
<dbReference type="GO" id="GO:0017118">
    <property type="term" value="F:lipoyltransferase activity"/>
    <property type="evidence" value="ECO:0007669"/>
    <property type="project" value="TreeGrafter"/>
</dbReference>
<dbReference type="HOGENOM" id="CLU_022986_0_2_14"/>
<dbReference type="GO" id="GO:0005524">
    <property type="term" value="F:ATP binding"/>
    <property type="evidence" value="ECO:0007669"/>
    <property type="project" value="UniProtKB-KW"/>
</dbReference>
<keyword evidence="6" id="KW-0067">ATP-binding</keyword>
<dbReference type="PANTHER" id="PTHR12561:SF3">
    <property type="entry name" value="LIPOYLTRANSFERASE 1, MITOCHONDRIAL"/>
    <property type="match status" value="1"/>
</dbReference>
<dbReference type="eggNOG" id="COG0095">
    <property type="taxonomic scope" value="Bacteria"/>
</dbReference>
<dbReference type="Proteomes" id="UP000002020">
    <property type="component" value="Chromosome"/>
</dbReference>
<dbReference type="GO" id="GO:0005737">
    <property type="term" value="C:cytoplasm"/>
    <property type="evidence" value="ECO:0007669"/>
    <property type="project" value="TreeGrafter"/>
</dbReference>
<evidence type="ECO:0000256" key="5">
    <source>
        <dbReference type="ARBA" id="ARBA00022741"/>
    </source>
</evidence>
<dbReference type="GO" id="GO:0009249">
    <property type="term" value="P:protein lipoylation"/>
    <property type="evidence" value="ECO:0007669"/>
    <property type="project" value="InterPro"/>
</dbReference>
<dbReference type="KEGG" id="pml:ATP_00208"/>
<evidence type="ECO:0000259" key="8">
    <source>
        <dbReference type="PROSITE" id="PS51733"/>
    </source>
</evidence>
<dbReference type="SUPFAM" id="SSF55681">
    <property type="entry name" value="Class II aaRS and biotin synthetases"/>
    <property type="match status" value="1"/>
</dbReference>
<dbReference type="InterPro" id="IPR004562">
    <property type="entry name" value="LipoylTrfase_LipoateP_Ligase"/>
</dbReference>
<name>B3QZK8_PHYMT</name>
<proteinExistence type="predicted"/>
<sequence length="337" mass="39528">MILIKYNRKNDLKPYFYFALEEYILSNLLNKEQEAFFFMWQIHGIVIGKNQIIENEVNLGFLKKNNIPIFRRPTGGGCVYNDPQVPLFSIVVRKKDKKFNFKIYLQKIIDTFKDLGVILHFSGRNDILLNDKKVSGNAFMQTKDGMIMHGTLLYNCDVETMVRALNPNDEKLISKGITSVKSRITNLKNYIKNISQEQLHQLLEKKLTDKEYILSDKQILEVESLSKKYMTKEWLYFQHPEYSKILKKRFSWGYLEILLVLKDGKIIKMNLAGDFFHKSDNLQLFVEKFEGSLYSLPFLEKILVNTNISEYILDASNKDFISLLKEGILEKLLVYNN</sequence>
<dbReference type="AlphaFoldDB" id="B3QZK8"/>
<evidence type="ECO:0000256" key="3">
    <source>
        <dbReference type="ARBA" id="ARBA00012367"/>
    </source>
</evidence>
<comment type="catalytic activity">
    <reaction evidence="7">
        <text>L-lysyl-[lipoyl-carrier protein] + (R)-lipoate + ATP = N(6)-[(R)-lipoyl]-L-lysyl-[lipoyl-carrier protein] + AMP + diphosphate + H(+)</text>
        <dbReference type="Rhea" id="RHEA:49288"/>
        <dbReference type="Rhea" id="RHEA-COMP:10500"/>
        <dbReference type="Rhea" id="RHEA-COMP:10502"/>
        <dbReference type="ChEBI" id="CHEBI:15378"/>
        <dbReference type="ChEBI" id="CHEBI:29969"/>
        <dbReference type="ChEBI" id="CHEBI:30616"/>
        <dbReference type="ChEBI" id="CHEBI:33019"/>
        <dbReference type="ChEBI" id="CHEBI:83088"/>
        <dbReference type="ChEBI" id="CHEBI:83099"/>
        <dbReference type="ChEBI" id="CHEBI:456215"/>
        <dbReference type="EC" id="6.3.1.20"/>
    </reaction>
</comment>
<comment type="pathway">
    <text evidence="1">Protein modification; protein lipoylation via exogenous pathway; protein N(6)-(lipoyl)lysine from lipoate: step 2/2.</text>
</comment>
<dbReference type="EC" id="6.3.1.20" evidence="3"/>
<dbReference type="Gene3D" id="3.30.930.10">
    <property type="entry name" value="Bira Bifunctional Protein, Domain 2"/>
    <property type="match status" value="1"/>
</dbReference>
<dbReference type="GO" id="GO:0016979">
    <property type="term" value="F:lipoate-protein ligase activity"/>
    <property type="evidence" value="ECO:0007669"/>
    <property type="project" value="UniProtKB-EC"/>
</dbReference>
<dbReference type="STRING" id="37692.ATP_00208"/>
<evidence type="ECO:0000256" key="6">
    <source>
        <dbReference type="ARBA" id="ARBA00022840"/>
    </source>
</evidence>
<keyword evidence="5" id="KW-0547">Nucleotide-binding</keyword>
<accession>B3QZK8</accession>
<comment type="pathway">
    <text evidence="2">Protein modification; protein lipoylation via exogenous pathway; protein N(6)-(lipoyl)lysine from lipoate: step 1/2.</text>
</comment>
<evidence type="ECO:0000256" key="7">
    <source>
        <dbReference type="ARBA" id="ARBA00048037"/>
    </source>
</evidence>
<reference evidence="9 10" key="1">
    <citation type="journal article" date="2008" name="BMC Genomics">
        <title>The linear chromosome of the plant-pathogenic mycoplasma 'Candidatus Phytoplasma mali'.</title>
        <authorList>
            <person name="Kube M."/>
            <person name="Schneider B."/>
            <person name="Kuhl H."/>
            <person name="Dandekar T."/>
            <person name="Heitmann K."/>
            <person name="Migdoll A.M."/>
            <person name="Reinhardt R."/>
            <person name="Seemueller E."/>
        </authorList>
    </citation>
    <scope>NUCLEOTIDE SEQUENCE [LARGE SCALE GENOMIC DNA]</scope>
    <source>
        <strain evidence="9 10">AT</strain>
    </source>
</reference>
<gene>
    <name evidence="9" type="primary">lplA</name>
    <name evidence="9" type="ordered locus">ATP_00208</name>
</gene>
<dbReference type="PROSITE" id="PS51733">
    <property type="entry name" value="BPL_LPL_CATALYTIC"/>
    <property type="match status" value="1"/>
</dbReference>
<organism evidence="10">
    <name type="scientific">Phytoplasma mali (strain AT)</name>
    <dbReference type="NCBI Taxonomy" id="482235"/>
    <lineage>
        <taxon>Bacteria</taxon>
        <taxon>Bacillati</taxon>
        <taxon>Mycoplasmatota</taxon>
        <taxon>Mollicutes</taxon>
        <taxon>Acholeplasmatales</taxon>
        <taxon>Acholeplasmataceae</taxon>
        <taxon>Candidatus Phytoplasma</taxon>
        <taxon>16SrX (Apple proliferation group)</taxon>
    </lineage>
</organism>